<comment type="caution">
    <text evidence="2">The sequence shown here is derived from an EMBL/GenBank/DDBJ whole genome shotgun (WGS) entry which is preliminary data.</text>
</comment>
<dbReference type="AlphaFoldDB" id="A0A6L5QBL6"/>
<evidence type="ECO:0000259" key="1">
    <source>
        <dbReference type="Pfam" id="PF04248"/>
    </source>
</evidence>
<dbReference type="InterPro" id="IPR007361">
    <property type="entry name" value="DUF427"/>
</dbReference>
<dbReference type="InterPro" id="IPR038694">
    <property type="entry name" value="DUF427_sf"/>
</dbReference>
<proteinExistence type="predicted"/>
<dbReference type="Gene3D" id="2.170.150.40">
    <property type="entry name" value="Domain of unknown function (DUF427)"/>
    <property type="match status" value="1"/>
</dbReference>
<sequence>MQEKIIKLPSPAHPIDVKPVHGEVVVRLNSHVLAKTTSALVLQEAALTPVFYIPRQDVDQAILRPSAHVTYCPYKGDCSYYDIEVGGHHVSNAVWFYLHPYVAVAAIQGHVAFYPERVDSIQLDTASSSTR</sequence>
<dbReference type="PANTHER" id="PTHR34310">
    <property type="entry name" value="DUF427 DOMAIN PROTEIN (AFU_ORTHOLOGUE AFUA_3G02220)"/>
    <property type="match status" value="1"/>
</dbReference>
<protein>
    <submittedName>
        <fullName evidence="2">DUF427 domain-containing protein</fullName>
    </submittedName>
</protein>
<dbReference type="Pfam" id="PF04248">
    <property type="entry name" value="NTP_transf_9"/>
    <property type="match status" value="1"/>
</dbReference>
<dbReference type="Proteomes" id="UP000481037">
    <property type="component" value="Unassembled WGS sequence"/>
</dbReference>
<feature type="domain" description="DUF427" evidence="1">
    <location>
        <begin position="24"/>
        <end position="116"/>
    </location>
</feature>
<name>A0A6L5QBL6_9BURK</name>
<organism evidence="2 3">
    <name type="scientific">Duganella alba</name>
    <dbReference type="NCBI Taxonomy" id="2666081"/>
    <lineage>
        <taxon>Bacteria</taxon>
        <taxon>Pseudomonadati</taxon>
        <taxon>Pseudomonadota</taxon>
        <taxon>Betaproteobacteria</taxon>
        <taxon>Burkholderiales</taxon>
        <taxon>Oxalobacteraceae</taxon>
        <taxon>Telluria group</taxon>
        <taxon>Duganella</taxon>
    </lineage>
</organism>
<dbReference type="EMBL" id="WKJM01000003">
    <property type="protein sequence ID" value="MRX07164.1"/>
    <property type="molecule type" value="Genomic_DNA"/>
</dbReference>
<dbReference type="RefSeq" id="WP_154362084.1">
    <property type="nucleotide sequence ID" value="NZ_WKJM01000003.1"/>
</dbReference>
<dbReference type="PANTHER" id="PTHR34310:SF9">
    <property type="entry name" value="BLR5716 PROTEIN"/>
    <property type="match status" value="1"/>
</dbReference>
<gene>
    <name evidence="2" type="ORF">GJ697_04870</name>
</gene>
<evidence type="ECO:0000313" key="3">
    <source>
        <dbReference type="Proteomes" id="UP000481037"/>
    </source>
</evidence>
<evidence type="ECO:0000313" key="2">
    <source>
        <dbReference type="EMBL" id="MRX07164.1"/>
    </source>
</evidence>
<keyword evidence="3" id="KW-1185">Reference proteome</keyword>
<reference evidence="2 3" key="1">
    <citation type="submission" date="2019-11" db="EMBL/GenBank/DDBJ databases">
        <title>Novel species isolated from a subtropical stream in China.</title>
        <authorList>
            <person name="Lu H."/>
        </authorList>
    </citation>
    <scope>NUCLEOTIDE SEQUENCE [LARGE SCALE GENOMIC DNA]</scope>
    <source>
        <strain evidence="2 3">FT25W</strain>
    </source>
</reference>
<accession>A0A6L5QBL6</accession>